<dbReference type="PANTHER" id="PTHR47163">
    <property type="entry name" value="DDE_TNP_IS1595 DOMAIN-CONTAINING PROTEIN"/>
    <property type="match status" value="1"/>
</dbReference>
<evidence type="ECO:0000313" key="2">
    <source>
        <dbReference type="EMBL" id="VVC45052.1"/>
    </source>
</evidence>
<dbReference type="PANTHER" id="PTHR47163:SF3">
    <property type="entry name" value="PROTEIN CBG18017"/>
    <property type="match status" value="1"/>
</dbReference>
<evidence type="ECO:0000259" key="1">
    <source>
        <dbReference type="Pfam" id="PF12762"/>
    </source>
</evidence>
<proteinExistence type="predicted"/>
<organism evidence="2 3">
    <name type="scientific">Cinara cedri</name>
    <dbReference type="NCBI Taxonomy" id="506608"/>
    <lineage>
        <taxon>Eukaryota</taxon>
        <taxon>Metazoa</taxon>
        <taxon>Ecdysozoa</taxon>
        <taxon>Arthropoda</taxon>
        <taxon>Hexapoda</taxon>
        <taxon>Insecta</taxon>
        <taxon>Pterygota</taxon>
        <taxon>Neoptera</taxon>
        <taxon>Paraneoptera</taxon>
        <taxon>Hemiptera</taxon>
        <taxon>Sternorrhyncha</taxon>
        <taxon>Aphidomorpha</taxon>
        <taxon>Aphidoidea</taxon>
        <taxon>Aphididae</taxon>
        <taxon>Lachninae</taxon>
        <taxon>Cinara</taxon>
    </lineage>
</organism>
<dbReference type="AlphaFoldDB" id="A0A5E4NJR8"/>
<dbReference type="EMBL" id="CABPRJ010002393">
    <property type="protein sequence ID" value="VVC45052.1"/>
    <property type="molecule type" value="Genomic_DNA"/>
</dbReference>
<evidence type="ECO:0000313" key="3">
    <source>
        <dbReference type="Proteomes" id="UP000325440"/>
    </source>
</evidence>
<gene>
    <name evidence="2" type="ORF">CINCED_3A007827</name>
</gene>
<keyword evidence="3" id="KW-1185">Reference proteome</keyword>
<name>A0A5E4NJR8_9HEMI</name>
<feature type="domain" description="ISXO2-like transposase" evidence="1">
    <location>
        <begin position="13"/>
        <end position="72"/>
    </location>
</feature>
<sequence>MVEAINNRNHSARVDGPWVFGLKNKNECRYFYIHRRDQKTLLPIIERKCEAGSEIHSDEWTTYGCLISRGFVDSKLPNLICR</sequence>
<dbReference type="OrthoDB" id="6611384at2759"/>
<reference evidence="2 3" key="1">
    <citation type="submission" date="2019-08" db="EMBL/GenBank/DDBJ databases">
        <authorList>
            <person name="Alioto T."/>
            <person name="Alioto T."/>
            <person name="Gomez Garrido J."/>
        </authorList>
    </citation>
    <scope>NUCLEOTIDE SEQUENCE [LARGE SCALE GENOMIC DNA]</scope>
</reference>
<protein>
    <submittedName>
        <fullName evidence="2">ISXO2-like transposase domain</fullName>
    </submittedName>
</protein>
<dbReference type="InterPro" id="IPR053164">
    <property type="entry name" value="IS1016-like_transposase"/>
</dbReference>
<dbReference type="InterPro" id="IPR024445">
    <property type="entry name" value="Tnp_ISXO2-like"/>
</dbReference>
<dbReference type="Proteomes" id="UP000325440">
    <property type="component" value="Unassembled WGS sequence"/>
</dbReference>
<dbReference type="Pfam" id="PF12762">
    <property type="entry name" value="DDE_Tnp_IS1595"/>
    <property type="match status" value="1"/>
</dbReference>
<accession>A0A5E4NJR8</accession>